<comment type="caution">
    <text evidence="2">The sequence shown here is derived from an EMBL/GenBank/DDBJ whole genome shotgun (WGS) entry which is preliminary data.</text>
</comment>
<organism evidence="2 3">
    <name type="scientific">Absicoccus intestinalis</name>
    <dbReference type="NCBI Taxonomy" id="2926319"/>
    <lineage>
        <taxon>Bacteria</taxon>
        <taxon>Bacillati</taxon>
        <taxon>Bacillota</taxon>
        <taxon>Erysipelotrichia</taxon>
        <taxon>Erysipelotrichales</taxon>
        <taxon>Erysipelotrichaceae</taxon>
        <taxon>Absicoccus</taxon>
    </lineage>
</organism>
<dbReference type="EMBL" id="JALBUS010000013">
    <property type="protein sequence ID" value="MDX8417843.1"/>
    <property type="molecule type" value="Genomic_DNA"/>
</dbReference>
<gene>
    <name evidence="2" type="ORF">MOZ64_08350</name>
</gene>
<keyword evidence="3" id="KW-1185">Reference proteome</keyword>
<evidence type="ECO:0000256" key="1">
    <source>
        <dbReference type="SAM" id="Coils"/>
    </source>
</evidence>
<keyword evidence="1" id="KW-0175">Coiled coil</keyword>
<dbReference type="Pfam" id="PF03993">
    <property type="entry name" value="DUF349"/>
    <property type="match status" value="3"/>
</dbReference>
<feature type="coiled-coil region" evidence="1">
    <location>
        <begin position="338"/>
        <end position="395"/>
    </location>
</feature>
<sequence length="400" mass="47964">MNNANRDLGCLEMAEEYKNYNEEVDDMDADIEAKEALIQEAKDVEENEELTENEKMDRAEDLRRRFRRIHFSQSVYEEQLHDQFEAVLDKIYAKRDEQIQKSVALKEELIARAKELANSDQWKQTTESMKTLMDEWKAAGNAGRQDDELWEQFHDARQKFYDRKHEHWEEMNQSFEQVRQVKESLIEKAKALQNSEEWKKTSQAYRDLMDEWKAAGSAGREYEDALWTAFCDARQVFYDRRNTYFDELHEKQNENYEKKEQLVKQAQLIAETESYTRENTETMKNLSVEWKDIGSCGRDKENKIWAEFRSFMDDYFEGLRAFNEKKHQNWVDRMHDTVAHKQSLIDNQKRQIKQLNDDMNGLLSDSERDQIEEDIKDKEKFISELEDEIADIDEKLNEEN</sequence>
<dbReference type="Proteomes" id="UP001285244">
    <property type="component" value="Unassembled WGS sequence"/>
</dbReference>
<dbReference type="InterPro" id="IPR007139">
    <property type="entry name" value="DUF349"/>
</dbReference>
<evidence type="ECO:0000313" key="2">
    <source>
        <dbReference type="EMBL" id="MDX8417843.1"/>
    </source>
</evidence>
<feature type="coiled-coil region" evidence="1">
    <location>
        <begin position="10"/>
        <end position="54"/>
    </location>
</feature>
<name>A0ABU4WMP6_9FIRM</name>
<accession>A0ABU4WMP6</accession>
<protein>
    <submittedName>
        <fullName evidence="2">DUF349 domain-containing protein</fullName>
    </submittedName>
</protein>
<reference evidence="2 3" key="1">
    <citation type="submission" date="2022-03" db="EMBL/GenBank/DDBJ databases">
        <title>Novel taxa within the pig intestine.</title>
        <authorList>
            <person name="Wylensek D."/>
            <person name="Bishof K."/>
            <person name="Afrizal A."/>
            <person name="Clavel T."/>
        </authorList>
    </citation>
    <scope>NUCLEOTIDE SEQUENCE [LARGE SCALE GENOMIC DNA]</scope>
    <source>
        <strain evidence="2 3">Cla-KB-P134</strain>
    </source>
</reference>
<evidence type="ECO:0000313" key="3">
    <source>
        <dbReference type="Proteomes" id="UP001285244"/>
    </source>
</evidence>
<proteinExistence type="predicted"/>